<keyword evidence="3" id="KW-1185">Reference proteome</keyword>
<keyword evidence="1" id="KW-0812">Transmembrane</keyword>
<organism evidence="2 3">
    <name type="scientific">Lactiplantibacillus plajomi</name>
    <dbReference type="NCBI Taxonomy" id="1457217"/>
    <lineage>
        <taxon>Bacteria</taxon>
        <taxon>Bacillati</taxon>
        <taxon>Bacillota</taxon>
        <taxon>Bacilli</taxon>
        <taxon>Lactobacillales</taxon>
        <taxon>Lactobacillaceae</taxon>
        <taxon>Lactiplantibacillus</taxon>
    </lineage>
</organism>
<reference evidence="2 3" key="1">
    <citation type="submission" date="2024-09" db="EMBL/GenBank/DDBJ databases">
        <authorList>
            <person name="Sun Q."/>
            <person name="Mori K."/>
        </authorList>
    </citation>
    <scope>NUCLEOTIDE SEQUENCE [LARGE SCALE GENOMIC DNA]</scope>
    <source>
        <strain evidence="2 3">TBRC 4575</strain>
    </source>
</reference>
<evidence type="ECO:0000256" key="1">
    <source>
        <dbReference type="SAM" id="Phobius"/>
    </source>
</evidence>
<evidence type="ECO:0000313" key="3">
    <source>
        <dbReference type="Proteomes" id="UP001589855"/>
    </source>
</evidence>
<feature type="transmembrane region" description="Helical" evidence="1">
    <location>
        <begin position="38"/>
        <end position="57"/>
    </location>
</feature>
<keyword evidence="1" id="KW-1133">Transmembrane helix</keyword>
<keyword evidence="1" id="KW-0472">Membrane</keyword>
<evidence type="ECO:0008006" key="4">
    <source>
        <dbReference type="Google" id="ProtNLM"/>
    </source>
</evidence>
<accession>A0ABV6K8W5</accession>
<gene>
    <name evidence="2" type="ORF">ACFFGS_11150</name>
</gene>
<comment type="caution">
    <text evidence="2">The sequence shown here is derived from an EMBL/GenBank/DDBJ whole genome shotgun (WGS) entry which is preliminary data.</text>
</comment>
<dbReference type="Proteomes" id="UP001589855">
    <property type="component" value="Unassembled WGS sequence"/>
</dbReference>
<proteinExistence type="predicted"/>
<name>A0ABV6K8W5_9LACO</name>
<protein>
    <recommendedName>
        <fullName evidence="4">Integral membrane protein</fullName>
    </recommendedName>
</protein>
<dbReference type="RefSeq" id="WP_137644451.1">
    <property type="nucleotide sequence ID" value="NZ_BJDZ01000006.1"/>
</dbReference>
<feature type="transmembrane region" description="Helical" evidence="1">
    <location>
        <begin position="15"/>
        <end position="32"/>
    </location>
</feature>
<feature type="transmembrane region" description="Helical" evidence="1">
    <location>
        <begin position="69"/>
        <end position="87"/>
    </location>
</feature>
<evidence type="ECO:0000313" key="2">
    <source>
        <dbReference type="EMBL" id="MFC0424680.1"/>
    </source>
</evidence>
<dbReference type="EMBL" id="JBHLUK010000074">
    <property type="protein sequence ID" value="MFC0424680.1"/>
    <property type="molecule type" value="Genomic_DNA"/>
</dbReference>
<sequence length="88" mass="9399">MTPLIQSLKSSPRRLLVSLIGGLTLVIVMVALPRVTHLLSWGTAGISCALLAWRLMYPVKAAAVSLRGLSISLSLSLVIGTIVDAWFL</sequence>